<dbReference type="InterPro" id="IPR046335">
    <property type="entry name" value="LacI/GalR-like_sensor"/>
</dbReference>
<dbReference type="EMBL" id="JAAZSR010000293">
    <property type="protein sequence ID" value="NKX51729.1"/>
    <property type="molecule type" value="Genomic_DNA"/>
</dbReference>
<protein>
    <submittedName>
        <fullName evidence="6">LacI family transcriptional regulator</fullName>
    </submittedName>
</protein>
<gene>
    <name evidence="6" type="ORF">HER39_14385</name>
</gene>
<proteinExistence type="predicted"/>
<dbReference type="SUPFAM" id="SSF53822">
    <property type="entry name" value="Periplasmic binding protein-like I"/>
    <property type="match status" value="1"/>
</dbReference>
<dbReference type="Pfam" id="PF13377">
    <property type="entry name" value="Peripla_BP_3"/>
    <property type="match status" value="1"/>
</dbReference>
<dbReference type="Proteomes" id="UP000523795">
    <property type="component" value="Unassembled WGS sequence"/>
</dbReference>
<evidence type="ECO:0000256" key="1">
    <source>
        <dbReference type="ARBA" id="ARBA00023015"/>
    </source>
</evidence>
<name>A0ABX1JR06_9MICC</name>
<comment type="caution">
    <text evidence="6">The sequence shown here is derived from an EMBL/GenBank/DDBJ whole genome shotgun (WGS) entry which is preliminary data.</text>
</comment>
<feature type="region of interest" description="Disordered" evidence="4">
    <location>
        <begin position="114"/>
        <end position="152"/>
    </location>
</feature>
<organism evidence="6 7">
    <name type="scientific">Arthrobacter deserti</name>
    <dbReference type="NCBI Taxonomy" id="1742687"/>
    <lineage>
        <taxon>Bacteria</taxon>
        <taxon>Bacillati</taxon>
        <taxon>Actinomycetota</taxon>
        <taxon>Actinomycetes</taxon>
        <taxon>Micrococcales</taxon>
        <taxon>Micrococcaceae</taxon>
        <taxon>Arthrobacter</taxon>
    </lineage>
</organism>
<dbReference type="PANTHER" id="PTHR30146">
    <property type="entry name" value="LACI-RELATED TRANSCRIPTIONAL REPRESSOR"/>
    <property type="match status" value="1"/>
</dbReference>
<sequence length="152" mass="15919">AGKNRLELFRSALGRQGAGLDPALTRSSPGSWRTTYTDALELLSGAEPPTAVFATTDLDAVCVWVAAERLGIRVPEELEIIGVGNSEIGQESEPALSTVGPDPVQDEIVRLLLSRPEERQPGQPGPGPAGRHVPAPWKLHLRGTTAGQGGAG</sequence>
<evidence type="ECO:0000256" key="2">
    <source>
        <dbReference type="ARBA" id="ARBA00023125"/>
    </source>
</evidence>
<reference evidence="6 7" key="1">
    <citation type="submission" date="2020-04" db="EMBL/GenBank/DDBJ databases">
        <authorList>
            <person name="Liu S."/>
        </authorList>
    </citation>
    <scope>NUCLEOTIDE SEQUENCE [LARGE SCALE GENOMIC DNA]</scope>
    <source>
        <strain evidence="6 7">CGMCC 1.15091</strain>
    </source>
</reference>
<feature type="non-terminal residue" evidence="6">
    <location>
        <position position="1"/>
    </location>
</feature>
<evidence type="ECO:0000259" key="5">
    <source>
        <dbReference type="Pfam" id="PF13377"/>
    </source>
</evidence>
<keyword evidence="7" id="KW-1185">Reference proteome</keyword>
<evidence type="ECO:0000313" key="6">
    <source>
        <dbReference type="EMBL" id="NKX51729.1"/>
    </source>
</evidence>
<evidence type="ECO:0000256" key="3">
    <source>
        <dbReference type="ARBA" id="ARBA00023163"/>
    </source>
</evidence>
<accession>A0ABX1JR06</accession>
<feature type="domain" description="Transcriptional regulator LacI/GalR-like sensor" evidence="5">
    <location>
        <begin position="3"/>
        <end position="145"/>
    </location>
</feature>
<evidence type="ECO:0000256" key="4">
    <source>
        <dbReference type="SAM" id="MobiDB-lite"/>
    </source>
</evidence>
<keyword evidence="2" id="KW-0238">DNA-binding</keyword>
<dbReference type="Gene3D" id="3.40.50.2300">
    <property type="match status" value="1"/>
</dbReference>
<keyword evidence="1" id="KW-0805">Transcription regulation</keyword>
<dbReference type="InterPro" id="IPR028082">
    <property type="entry name" value="Peripla_BP_I"/>
</dbReference>
<dbReference type="PANTHER" id="PTHR30146:SF153">
    <property type="entry name" value="LACTOSE OPERON REPRESSOR"/>
    <property type="match status" value="1"/>
</dbReference>
<evidence type="ECO:0000313" key="7">
    <source>
        <dbReference type="Proteomes" id="UP000523795"/>
    </source>
</evidence>
<keyword evidence="3" id="KW-0804">Transcription</keyword>